<proteinExistence type="inferred from homology"/>
<keyword evidence="4" id="KW-0233">DNA recombination</keyword>
<sequence>MKYGYARVSTADQSLDLQFEILKNHGCEVIRGEKVSGTSREGRTELATLMQFIRSGDCLVVTRIDRLARSISDLSDIVRELESRGVSLMATEQPIDTSDAMGRMFISLLGVFGQFETELRKERQAEGIAKAKSKGVYKGRPPKWERIEQVFELKRQGVANTEIGKQLGLSRSYVWKVLQRQGQLFAT</sequence>
<evidence type="ECO:0000313" key="7">
    <source>
        <dbReference type="EMBL" id="GBR54720.1"/>
    </source>
</evidence>
<evidence type="ECO:0000256" key="4">
    <source>
        <dbReference type="ARBA" id="ARBA00023172"/>
    </source>
</evidence>
<dbReference type="Pfam" id="PF00239">
    <property type="entry name" value="Resolvase"/>
    <property type="match status" value="1"/>
</dbReference>
<comment type="caution">
    <text evidence="7">The sequence shown here is derived from an EMBL/GenBank/DDBJ whole genome shotgun (WGS) entry which is preliminary data.</text>
</comment>
<dbReference type="InterPro" id="IPR050639">
    <property type="entry name" value="SSR_resolvase"/>
</dbReference>
<dbReference type="PROSITE" id="PS00398">
    <property type="entry name" value="RECOMBINASES_2"/>
    <property type="match status" value="1"/>
</dbReference>
<evidence type="ECO:0000313" key="8">
    <source>
        <dbReference type="Proteomes" id="UP001062632"/>
    </source>
</evidence>
<dbReference type="PANTHER" id="PTHR30461">
    <property type="entry name" value="DNA-INVERTASE FROM LAMBDOID PROPHAGE"/>
    <property type="match status" value="1"/>
</dbReference>
<dbReference type="EMBL" id="BAQC01000064">
    <property type="protein sequence ID" value="GBR54720.1"/>
    <property type="molecule type" value="Genomic_DNA"/>
</dbReference>
<evidence type="ECO:0000256" key="1">
    <source>
        <dbReference type="ARBA" id="ARBA00009913"/>
    </source>
</evidence>
<reference evidence="7 8" key="1">
    <citation type="submission" date="2013-04" db="EMBL/GenBank/DDBJ databases">
        <title>The genome sequencing project of 58 acetic acid bacteria.</title>
        <authorList>
            <person name="Okamoto-Kainuma A."/>
            <person name="Ishikawa M."/>
            <person name="Umino S."/>
            <person name="Koizumi Y."/>
            <person name="Shiwa Y."/>
            <person name="Yoshikawa H."/>
            <person name="Matsutani M."/>
            <person name="Matsushita K."/>
        </authorList>
    </citation>
    <scope>NUCLEOTIDE SEQUENCE [LARGE SCALE GENOMIC DNA]</scope>
    <source>
        <strain evidence="7 8">NBRC 106555</strain>
    </source>
</reference>
<dbReference type="SUPFAM" id="SSF46689">
    <property type="entry name" value="Homeodomain-like"/>
    <property type="match status" value="1"/>
</dbReference>
<keyword evidence="8" id="KW-1185">Reference proteome</keyword>
<dbReference type="Proteomes" id="UP001062632">
    <property type="component" value="Unassembled WGS sequence"/>
</dbReference>
<dbReference type="InterPro" id="IPR036162">
    <property type="entry name" value="Resolvase-like_N_sf"/>
</dbReference>
<dbReference type="InterPro" id="IPR009057">
    <property type="entry name" value="Homeodomain-like_sf"/>
</dbReference>
<dbReference type="PROSITE" id="PS51736">
    <property type="entry name" value="RECOMBINASES_3"/>
    <property type="match status" value="1"/>
</dbReference>
<dbReference type="PANTHER" id="PTHR30461:SF26">
    <property type="entry name" value="RESOLVASE HOMOLOG YNEB"/>
    <property type="match status" value="1"/>
</dbReference>
<keyword evidence="3" id="KW-0238">DNA-binding</keyword>
<dbReference type="InterPro" id="IPR006119">
    <property type="entry name" value="Resolv_N"/>
</dbReference>
<dbReference type="Gene3D" id="3.40.50.1390">
    <property type="entry name" value="Resolvase, N-terminal catalytic domain"/>
    <property type="match status" value="1"/>
</dbReference>
<evidence type="ECO:0000256" key="3">
    <source>
        <dbReference type="ARBA" id="ARBA00023125"/>
    </source>
</evidence>
<feature type="domain" description="Resolvase/invertase-type recombinase catalytic" evidence="6">
    <location>
        <begin position="1"/>
        <end position="135"/>
    </location>
</feature>
<dbReference type="PROSITE" id="PS00397">
    <property type="entry name" value="RECOMBINASES_1"/>
    <property type="match status" value="1"/>
</dbReference>
<keyword evidence="2" id="KW-0229">DNA integration</keyword>
<comment type="similarity">
    <text evidence="1">Belongs to the site-specific recombinase resolvase family.</text>
</comment>
<dbReference type="RefSeq" id="WP_267298820.1">
    <property type="nucleotide sequence ID" value="NZ_BAQC01000064.1"/>
</dbReference>
<dbReference type="SUPFAM" id="SSF53041">
    <property type="entry name" value="Resolvase-like"/>
    <property type="match status" value="1"/>
</dbReference>
<dbReference type="SMART" id="SM00857">
    <property type="entry name" value="Resolvase"/>
    <property type="match status" value="1"/>
</dbReference>
<accession>A0ABQ0QRZ3</accession>
<evidence type="ECO:0000259" key="6">
    <source>
        <dbReference type="PROSITE" id="PS51736"/>
    </source>
</evidence>
<feature type="active site" description="O-(5'-phospho-DNA)-serine intermediate" evidence="5">
    <location>
        <position position="9"/>
    </location>
</feature>
<gene>
    <name evidence="7" type="ORF">AA106555_1791</name>
</gene>
<evidence type="ECO:0000256" key="2">
    <source>
        <dbReference type="ARBA" id="ARBA00022908"/>
    </source>
</evidence>
<dbReference type="Gene3D" id="1.10.10.60">
    <property type="entry name" value="Homeodomain-like"/>
    <property type="match status" value="1"/>
</dbReference>
<protein>
    <submittedName>
        <fullName evidence="7">DNA resolvase</fullName>
    </submittedName>
</protein>
<dbReference type="CDD" id="cd03768">
    <property type="entry name" value="SR_ResInv"/>
    <property type="match status" value="1"/>
</dbReference>
<organism evidence="7 8">
    <name type="scientific">Neokomagataea thailandica NBRC 106555</name>
    <dbReference type="NCBI Taxonomy" id="1223520"/>
    <lineage>
        <taxon>Bacteria</taxon>
        <taxon>Pseudomonadati</taxon>
        <taxon>Pseudomonadota</taxon>
        <taxon>Alphaproteobacteria</taxon>
        <taxon>Acetobacterales</taxon>
        <taxon>Acetobacteraceae</taxon>
        <taxon>Neokomagataea</taxon>
    </lineage>
</organism>
<name>A0ABQ0QRZ3_9PROT</name>
<evidence type="ECO:0000256" key="5">
    <source>
        <dbReference type="PROSITE-ProRule" id="PRU10137"/>
    </source>
</evidence>
<dbReference type="InterPro" id="IPR006118">
    <property type="entry name" value="Recombinase_CS"/>
</dbReference>